<keyword evidence="3" id="KW-1185">Reference proteome</keyword>
<protein>
    <submittedName>
        <fullName evidence="2">Uncharacterized protein</fullName>
    </submittedName>
</protein>
<dbReference type="KEGG" id="dya:Dyak_GE28831"/>
<dbReference type="AlphaFoldDB" id="A0A0R1E2I0"/>
<feature type="region of interest" description="Disordered" evidence="1">
    <location>
        <begin position="63"/>
        <end position="88"/>
    </location>
</feature>
<dbReference type="EMBL" id="CM000159">
    <property type="protein sequence ID" value="KRK01764.1"/>
    <property type="molecule type" value="Genomic_DNA"/>
</dbReference>
<proteinExistence type="predicted"/>
<reference evidence="2 3" key="2">
    <citation type="journal article" date="2007" name="PLoS Biol.">
        <title>Principles of genome evolution in the Drosophila melanogaster species group.</title>
        <authorList>
            <person name="Ranz J.M."/>
            <person name="Maurin D."/>
            <person name="Chan Y.S."/>
            <person name="von Grotthuss M."/>
            <person name="Hillier L.W."/>
            <person name="Roote J."/>
            <person name="Ashburner M."/>
            <person name="Bergman C.M."/>
        </authorList>
    </citation>
    <scope>NUCLEOTIDE SEQUENCE [LARGE SCALE GENOMIC DNA]</scope>
    <source>
        <strain evidence="3">Tai18E2 / Tucson 14021-0261.01</strain>
    </source>
</reference>
<sequence length="88" mass="9940">MCDPIAHAGHTGIPQLRALDNRDELTESLVGVISSCRFGTVDDPENRNDPDRRMRIIRSGLALKGNSRGNTEDQDMEEWLMRRHPAAR</sequence>
<accession>A0A0R1E2I0</accession>
<organism evidence="2 3">
    <name type="scientific">Drosophila yakuba</name>
    <name type="common">Fruit fly</name>
    <dbReference type="NCBI Taxonomy" id="7245"/>
    <lineage>
        <taxon>Eukaryota</taxon>
        <taxon>Metazoa</taxon>
        <taxon>Ecdysozoa</taxon>
        <taxon>Arthropoda</taxon>
        <taxon>Hexapoda</taxon>
        <taxon>Insecta</taxon>
        <taxon>Pterygota</taxon>
        <taxon>Neoptera</taxon>
        <taxon>Endopterygota</taxon>
        <taxon>Diptera</taxon>
        <taxon>Brachycera</taxon>
        <taxon>Muscomorpha</taxon>
        <taxon>Ephydroidea</taxon>
        <taxon>Drosophilidae</taxon>
        <taxon>Drosophila</taxon>
        <taxon>Sophophora</taxon>
    </lineage>
</organism>
<evidence type="ECO:0000256" key="1">
    <source>
        <dbReference type="SAM" id="MobiDB-lite"/>
    </source>
</evidence>
<reference evidence="2 3" key="1">
    <citation type="journal article" date="2007" name="Nature">
        <title>Evolution of genes and genomes on the Drosophila phylogeny.</title>
        <authorList>
            <consortium name="Drosophila 12 Genomes Consortium"/>
            <person name="Clark A.G."/>
            <person name="Eisen M.B."/>
            <person name="Smith D.R."/>
            <person name="Bergman C.M."/>
            <person name="Oliver B."/>
            <person name="Markow T.A."/>
            <person name="Kaufman T.C."/>
            <person name="Kellis M."/>
            <person name="Gelbart W."/>
            <person name="Iyer V.N."/>
            <person name="Pollard D.A."/>
            <person name="Sackton T.B."/>
            <person name="Larracuente A.M."/>
            <person name="Singh N.D."/>
            <person name="Abad J.P."/>
            <person name="Abt D.N."/>
            <person name="Adryan B."/>
            <person name="Aguade M."/>
            <person name="Akashi H."/>
            <person name="Anderson W.W."/>
            <person name="Aquadro C.F."/>
            <person name="Ardell D.H."/>
            <person name="Arguello R."/>
            <person name="Artieri C.G."/>
            <person name="Barbash D.A."/>
            <person name="Barker D."/>
            <person name="Barsanti P."/>
            <person name="Batterham P."/>
            <person name="Batzoglou S."/>
            <person name="Begun D."/>
            <person name="Bhutkar A."/>
            <person name="Blanco E."/>
            <person name="Bosak S.A."/>
            <person name="Bradley R.K."/>
            <person name="Brand A.D."/>
            <person name="Brent M.R."/>
            <person name="Brooks A.N."/>
            <person name="Brown R.H."/>
            <person name="Butlin R.K."/>
            <person name="Caggese C."/>
            <person name="Calvi B.R."/>
            <person name="Bernardo de Carvalho A."/>
            <person name="Caspi A."/>
            <person name="Castrezana S."/>
            <person name="Celniker S.E."/>
            <person name="Chang J.L."/>
            <person name="Chapple C."/>
            <person name="Chatterji S."/>
            <person name="Chinwalla A."/>
            <person name="Civetta A."/>
            <person name="Clifton S.W."/>
            <person name="Comeron J.M."/>
            <person name="Costello J.C."/>
            <person name="Coyne J.A."/>
            <person name="Daub J."/>
            <person name="David R.G."/>
            <person name="Delcher A.L."/>
            <person name="Delehaunty K."/>
            <person name="Do C.B."/>
            <person name="Ebling H."/>
            <person name="Edwards K."/>
            <person name="Eickbush T."/>
            <person name="Evans J.D."/>
            <person name="Filipski A."/>
            <person name="Findeiss S."/>
            <person name="Freyhult E."/>
            <person name="Fulton L."/>
            <person name="Fulton R."/>
            <person name="Garcia A.C."/>
            <person name="Gardiner A."/>
            <person name="Garfield D.A."/>
            <person name="Garvin B.E."/>
            <person name="Gibson G."/>
            <person name="Gilbert D."/>
            <person name="Gnerre S."/>
            <person name="Godfrey J."/>
            <person name="Good R."/>
            <person name="Gotea V."/>
            <person name="Gravely B."/>
            <person name="Greenberg A.J."/>
            <person name="Griffiths-Jones S."/>
            <person name="Gross S."/>
            <person name="Guigo R."/>
            <person name="Gustafson E.A."/>
            <person name="Haerty W."/>
            <person name="Hahn M.W."/>
            <person name="Halligan D.L."/>
            <person name="Halpern A.L."/>
            <person name="Halter G.M."/>
            <person name="Han M.V."/>
            <person name="Heger A."/>
            <person name="Hillier L."/>
            <person name="Hinrichs A.S."/>
            <person name="Holmes I."/>
            <person name="Hoskins R.A."/>
            <person name="Hubisz M.J."/>
            <person name="Hultmark D."/>
            <person name="Huntley M.A."/>
            <person name="Jaffe D.B."/>
            <person name="Jagadeeshan S."/>
            <person name="Jeck W.R."/>
            <person name="Johnson J."/>
            <person name="Jones C.D."/>
            <person name="Jordan W.C."/>
            <person name="Karpen G.H."/>
            <person name="Kataoka E."/>
            <person name="Keightley P.D."/>
            <person name="Kheradpour P."/>
            <person name="Kirkness E.F."/>
            <person name="Koerich L.B."/>
            <person name="Kristiansen K."/>
            <person name="Kudrna D."/>
            <person name="Kulathinal R.J."/>
            <person name="Kumar S."/>
            <person name="Kwok R."/>
            <person name="Lander E."/>
            <person name="Langley C.H."/>
            <person name="Lapoint R."/>
            <person name="Lazzaro B.P."/>
            <person name="Lee S.J."/>
            <person name="Levesque L."/>
            <person name="Li R."/>
            <person name="Lin C.F."/>
            <person name="Lin M.F."/>
            <person name="Lindblad-Toh K."/>
            <person name="Llopart A."/>
            <person name="Long M."/>
            <person name="Low L."/>
            <person name="Lozovsky E."/>
            <person name="Lu J."/>
            <person name="Luo M."/>
            <person name="Machado C.A."/>
            <person name="Makalowski W."/>
            <person name="Marzo M."/>
            <person name="Matsuda M."/>
            <person name="Matzkin L."/>
            <person name="McAllister B."/>
            <person name="McBride C.S."/>
            <person name="McKernan B."/>
            <person name="McKernan K."/>
            <person name="Mendez-Lago M."/>
            <person name="Minx P."/>
            <person name="Mollenhauer M.U."/>
            <person name="Montooth K."/>
            <person name="Mount S.M."/>
            <person name="Mu X."/>
            <person name="Myers E."/>
            <person name="Negre B."/>
            <person name="Newfeld S."/>
            <person name="Nielsen R."/>
            <person name="Noor M.A."/>
            <person name="O'Grady P."/>
            <person name="Pachter L."/>
            <person name="Papaceit M."/>
            <person name="Parisi M.J."/>
            <person name="Parisi M."/>
            <person name="Parts L."/>
            <person name="Pedersen J.S."/>
            <person name="Pesole G."/>
            <person name="Phillippy A.M."/>
            <person name="Ponting C.P."/>
            <person name="Pop M."/>
            <person name="Porcelli D."/>
            <person name="Powell J.R."/>
            <person name="Prohaska S."/>
            <person name="Pruitt K."/>
            <person name="Puig M."/>
            <person name="Quesneville H."/>
            <person name="Ram K.R."/>
            <person name="Rand D."/>
            <person name="Rasmussen M.D."/>
            <person name="Reed L.K."/>
            <person name="Reenan R."/>
            <person name="Reily A."/>
            <person name="Remington K.A."/>
            <person name="Rieger T.T."/>
            <person name="Ritchie M.G."/>
            <person name="Robin C."/>
            <person name="Rogers Y.H."/>
            <person name="Rohde C."/>
            <person name="Rozas J."/>
            <person name="Rubenfield M.J."/>
            <person name="Ruiz A."/>
            <person name="Russo S."/>
            <person name="Salzberg S.L."/>
            <person name="Sanchez-Gracia A."/>
            <person name="Saranga D.J."/>
            <person name="Sato H."/>
            <person name="Schaeffer S.W."/>
            <person name="Schatz M.C."/>
            <person name="Schlenke T."/>
            <person name="Schwartz R."/>
            <person name="Segarra C."/>
            <person name="Singh R.S."/>
            <person name="Sirot L."/>
            <person name="Sirota M."/>
            <person name="Sisneros N.B."/>
            <person name="Smith C.D."/>
            <person name="Smith T.F."/>
            <person name="Spieth J."/>
            <person name="Stage D.E."/>
            <person name="Stark A."/>
            <person name="Stephan W."/>
            <person name="Strausberg R.L."/>
            <person name="Strempel S."/>
            <person name="Sturgill D."/>
            <person name="Sutton G."/>
            <person name="Sutton G.G."/>
            <person name="Tao W."/>
            <person name="Teichmann S."/>
            <person name="Tobari Y.N."/>
            <person name="Tomimura Y."/>
            <person name="Tsolas J.M."/>
            <person name="Valente V.L."/>
            <person name="Venter E."/>
            <person name="Venter J.C."/>
            <person name="Vicario S."/>
            <person name="Vieira F.G."/>
            <person name="Vilella A.J."/>
            <person name="Villasante A."/>
            <person name="Walenz B."/>
            <person name="Wang J."/>
            <person name="Wasserman M."/>
            <person name="Watts T."/>
            <person name="Wilson D."/>
            <person name="Wilson R.K."/>
            <person name="Wing R.A."/>
            <person name="Wolfner M.F."/>
            <person name="Wong A."/>
            <person name="Wong G.K."/>
            <person name="Wu C.I."/>
            <person name="Wu G."/>
            <person name="Yamamoto D."/>
            <person name="Yang H.P."/>
            <person name="Yang S.P."/>
            <person name="Yorke J.A."/>
            <person name="Yoshida K."/>
            <person name="Zdobnov E."/>
            <person name="Zhang P."/>
            <person name="Zhang Y."/>
            <person name="Zimin A.V."/>
            <person name="Baldwin J."/>
            <person name="Abdouelleil A."/>
            <person name="Abdulkadir J."/>
            <person name="Abebe A."/>
            <person name="Abera B."/>
            <person name="Abreu J."/>
            <person name="Acer S.C."/>
            <person name="Aftuck L."/>
            <person name="Alexander A."/>
            <person name="An P."/>
            <person name="Anderson E."/>
            <person name="Anderson S."/>
            <person name="Arachi H."/>
            <person name="Azer M."/>
            <person name="Bachantsang P."/>
            <person name="Barry A."/>
            <person name="Bayul T."/>
            <person name="Berlin A."/>
            <person name="Bessette D."/>
            <person name="Bloom T."/>
            <person name="Blye J."/>
            <person name="Boguslavskiy L."/>
            <person name="Bonnet C."/>
            <person name="Boukhgalter B."/>
            <person name="Bourzgui I."/>
            <person name="Brown A."/>
            <person name="Cahill P."/>
            <person name="Channer S."/>
            <person name="Cheshatsang Y."/>
            <person name="Chuda L."/>
            <person name="Citroen M."/>
            <person name="Collymore A."/>
            <person name="Cooke P."/>
            <person name="Costello M."/>
            <person name="D'Aco K."/>
            <person name="Daza R."/>
            <person name="De Haan G."/>
            <person name="DeGray S."/>
            <person name="DeMaso C."/>
            <person name="Dhargay N."/>
            <person name="Dooley K."/>
            <person name="Dooley E."/>
            <person name="Doricent M."/>
            <person name="Dorje P."/>
            <person name="Dorjee K."/>
            <person name="Dupes A."/>
            <person name="Elong R."/>
            <person name="Falk J."/>
            <person name="Farina A."/>
            <person name="Faro S."/>
            <person name="Ferguson D."/>
            <person name="Fisher S."/>
            <person name="Foley C.D."/>
            <person name="Franke A."/>
            <person name="Friedrich D."/>
            <person name="Gadbois L."/>
            <person name="Gearin G."/>
            <person name="Gearin C.R."/>
            <person name="Giannoukos G."/>
            <person name="Goode T."/>
            <person name="Graham J."/>
            <person name="Grandbois E."/>
            <person name="Grewal S."/>
            <person name="Gyaltsen K."/>
            <person name="Hafez N."/>
            <person name="Hagos B."/>
            <person name="Hall J."/>
            <person name="Henson C."/>
            <person name="Hollinger A."/>
            <person name="Honan T."/>
            <person name="Huard M.D."/>
            <person name="Hughes L."/>
            <person name="Hurhula B."/>
            <person name="Husby M.E."/>
            <person name="Kamat A."/>
            <person name="Kanga B."/>
            <person name="Kashin S."/>
            <person name="Khazanovich D."/>
            <person name="Kisner P."/>
            <person name="Lance K."/>
            <person name="Lara M."/>
            <person name="Lee W."/>
            <person name="Lennon N."/>
            <person name="Letendre F."/>
            <person name="LeVine R."/>
            <person name="Lipovsky A."/>
            <person name="Liu X."/>
            <person name="Liu J."/>
            <person name="Liu S."/>
            <person name="Lokyitsang T."/>
            <person name="Lokyitsang Y."/>
            <person name="Lubonja R."/>
            <person name="Lui A."/>
            <person name="MacDonald P."/>
            <person name="Magnisalis V."/>
            <person name="Maru K."/>
            <person name="Matthews C."/>
            <person name="McCusker W."/>
            <person name="McDonough S."/>
            <person name="Mehta T."/>
            <person name="Meldrim J."/>
            <person name="Meneus L."/>
            <person name="Mihai O."/>
            <person name="Mihalev A."/>
            <person name="Mihova T."/>
            <person name="Mittelman R."/>
            <person name="Mlenga V."/>
            <person name="Montmayeur A."/>
            <person name="Mulrain L."/>
            <person name="Navidi A."/>
            <person name="Naylor J."/>
            <person name="Negash T."/>
            <person name="Nguyen T."/>
            <person name="Nguyen N."/>
            <person name="Nicol R."/>
            <person name="Norbu C."/>
            <person name="Norbu N."/>
            <person name="Novod N."/>
            <person name="O'Neill B."/>
            <person name="Osman S."/>
            <person name="Markiewicz E."/>
            <person name="Oyono O.L."/>
            <person name="Patti C."/>
            <person name="Phunkhang P."/>
            <person name="Pierre F."/>
            <person name="Priest M."/>
            <person name="Raghuraman S."/>
            <person name="Rege F."/>
            <person name="Reyes R."/>
            <person name="Rise C."/>
            <person name="Rogov P."/>
            <person name="Ross K."/>
            <person name="Ryan E."/>
            <person name="Settipalli S."/>
            <person name="Shea T."/>
            <person name="Sherpa N."/>
            <person name="Shi L."/>
            <person name="Shih D."/>
            <person name="Sparrow T."/>
            <person name="Spaulding J."/>
            <person name="Stalker J."/>
            <person name="Stange-Thomann N."/>
            <person name="Stavropoulos S."/>
            <person name="Stone C."/>
            <person name="Strader C."/>
            <person name="Tesfaye S."/>
            <person name="Thomson T."/>
            <person name="Thoulutsang Y."/>
            <person name="Thoulutsang D."/>
            <person name="Topham K."/>
            <person name="Topping I."/>
            <person name="Tsamla T."/>
            <person name="Vassiliev H."/>
            <person name="Vo A."/>
            <person name="Wangchuk T."/>
            <person name="Wangdi T."/>
            <person name="Weiand M."/>
            <person name="Wilkinson J."/>
            <person name="Wilson A."/>
            <person name="Yadav S."/>
            <person name="Young G."/>
            <person name="Yu Q."/>
            <person name="Zembek L."/>
            <person name="Zhong D."/>
            <person name="Zimmer A."/>
            <person name="Zwirko Z."/>
            <person name="Jaffe D.B."/>
            <person name="Alvarez P."/>
            <person name="Brockman W."/>
            <person name="Butler J."/>
            <person name="Chin C."/>
            <person name="Gnerre S."/>
            <person name="Grabherr M."/>
            <person name="Kleber M."/>
            <person name="Mauceli E."/>
            <person name="MacCallum I."/>
        </authorList>
    </citation>
    <scope>NUCLEOTIDE SEQUENCE [LARGE SCALE GENOMIC DNA]</scope>
    <source>
        <strain evidence="3">Tai18E2 / Tucson 14021-0261.01</strain>
    </source>
</reference>
<evidence type="ECO:0000313" key="2">
    <source>
        <dbReference type="EMBL" id="KRK01764.1"/>
    </source>
</evidence>
<evidence type="ECO:0000313" key="3">
    <source>
        <dbReference type="Proteomes" id="UP000002282"/>
    </source>
</evidence>
<name>A0A0R1E2I0_DROYA</name>
<gene>
    <name evidence="2" type="primary">Dyak\GE28831</name>
    <name evidence="2" type="synonym">GE28831</name>
    <name evidence="2" type="ORF">Dyak_GE28831</name>
</gene>
<dbReference type="Proteomes" id="UP000002282">
    <property type="component" value="Chromosome 3L"/>
</dbReference>